<keyword evidence="1" id="KW-0732">Signal</keyword>
<proteinExistence type="predicted"/>
<evidence type="ECO:0000256" key="1">
    <source>
        <dbReference type="SAM" id="SignalP"/>
    </source>
</evidence>
<accession>A0A6G1LEC3</accession>
<evidence type="ECO:0008006" key="4">
    <source>
        <dbReference type="Google" id="ProtNLM"/>
    </source>
</evidence>
<dbReference type="Proteomes" id="UP000799436">
    <property type="component" value="Unassembled WGS sequence"/>
</dbReference>
<sequence>MLQLFCPAIALLLPVSSRSPCAVELRPDQVGTLHSDCSRTRRWDARTNQLSHGAAQQEDQELLFRSPGLRGVDLHDK</sequence>
<keyword evidence="3" id="KW-1185">Reference proteome</keyword>
<feature type="chain" id="PRO_5026322836" description="Secreted protein" evidence="1">
    <location>
        <begin position="18"/>
        <end position="77"/>
    </location>
</feature>
<dbReference type="EMBL" id="ML995825">
    <property type="protein sequence ID" value="KAF2770514.1"/>
    <property type="molecule type" value="Genomic_DNA"/>
</dbReference>
<name>A0A6G1LEC3_9PEZI</name>
<evidence type="ECO:0000313" key="3">
    <source>
        <dbReference type="Proteomes" id="UP000799436"/>
    </source>
</evidence>
<protein>
    <recommendedName>
        <fullName evidence="4">Secreted protein</fullName>
    </recommendedName>
</protein>
<gene>
    <name evidence="2" type="ORF">EJ03DRAFT_326407</name>
</gene>
<evidence type="ECO:0000313" key="2">
    <source>
        <dbReference type="EMBL" id="KAF2770514.1"/>
    </source>
</evidence>
<feature type="signal peptide" evidence="1">
    <location>
        <begin position="1"/>
        <end position="17"/>
    </location>
</feature>
<dbReference type="AlphaFoldDB" id="A0A6G1LEC3"/>
<organism evidence="2 3">
    <name type="scientific">Teratosphaeria nubilosa</name>
    <dbReference type="NCBI Taxonomy" id="161662"/>
    <lineage>
        <taxon>Eukaryota</taxon>
        <taxon>Fungi</taxon>
        <taxon>Dikarya</taxon>
        <taxon>Ascomycota</taxon>
        <taxon>Pezizomycotina</taxon>
        <taxon>Dothideomycetes</taxon>
        <taxon>Dothideomycetidae</taxon>
        <taxon>Mycosphaerellales</taxon>
        <taxon>Teratosphaeriaceae</taxon>
        <taxon>Teratosphaeria</taxon>
    </lineage>
</organism>
<reference evidence="2" key="1">
    <citation type="journal article" date="2020" name="Stud. Mycol.">
        <title>101 Dothideomycetes genomes: a test case for predicting lifestyles and emergence of pathogens.</title>
        <authorList>
            <person name="Haridas S."/>
            <person name="Albert R."/>
            <person name="Binder M."/>
            <person name="Bloem J."/>
            <person name="Labutti K."/>
            <person name="Salamov A."/>
            <person name="Andreopoulos B."/>
            <person name="Baker S."/>
            <person name="Barry K."/>
            <person name="Bills G."/>
            <person name="Bluhm B."/>
            <person name="Cannon C."/>
            <person name="Castanera R."/>
            <person name="Culley D."/>
            <person name="Daum C."/>
            <person name="Ezra D."/>
            <person name="Gonzalez J."/>
            <person name="Henrissat B."/>
            <person name="Kuo A."/>
            <person name="Liang C."/>
            <person name="Lipzen A."/>
            <person name="Lutzoni F."/>
            <person name="Magnuson J."/>
            <person name="Mondo S."/>
            <person name="Nolan M."/>
            <person name="Ohm R."/>
            <person name="Pangilinan J."/>
            <person name="Park H.-J."/>
            <person name="Ramirez L."/>
            <person name="Alfaro M."/>
            <person name="Sun H."/>
            <person name="Tritt A."/>
            <person name="Yoshinaga Y."/>
            <person name="Zwiers L.-H."/>
            <person name="Turgeon B."/>
            <person name="Goodwin S."/>
            <person name="Spatafora J."/>
            <person name="Crous P."/>
            <person name="Grigoriev I."/>
        </authorList>
    </citation>
    <scope>NUCLEOTIDE SEQUENCE</scope>
    <source>
        <strain evidence="2">CBS 116005</strain>
    </source>
</reference>